<evidence type="ECO:0000313" key="2">
    <source>
        <dbReference type="EMBL" id="MBO4160478.1"/>
    </source>
</evidence>
<accession>A0ABS3V4D1</accession>
<keyword evidence="3" id="KW-1185">Reference proteome</keyword>
<sequence length="597" mass="65012">MKRSELQVADLAQRMRANRESKVSSALVIGLDGGAALLNHARPTRFVDALRGDRAPTKNDDQKIGDFWAFRSSSLARDDFLKRYTTPTDAADGDLTAIANLAELMNQGYFNAVMVTDPARYLYEHLCRHMIAAGSIVPRHIEAVGHKPSMFDLRRQGSERARPVLVDAAEMLIAGLEPTRLDEHGTQLRDMRAALVEFLDDFDVVYGWGWCRLNVPLSTLYRKLTPLYLLGRYSLKHSWVEADFHLVVGDESEDDEDATTDILNQLAESLGLSGAASSAAVPPTASPSAGWTVLRPEATPPLLTVDQLAGLRESAFAGPVTLIGIDGERTRRRTAEWLLAGLDEGLSSAGLRGGADLTAIGRWLGLRARGADTVVVGELCDLSSPDPGFWVRLTAVIEWWRESVDPNGSHIVLFCPLAVTDWARANYGRGDTVRVEALPEQMFVTVDAVVEWITRELGPLLAWLDEDCVARLGGAIMQVDALPESDPDWLHDALDIWRQEVGLTISRVAAAGRAPADGAPDADVPADGSTGGLSVEELGRLWSEVVRRLADATEAIQPVFTVDPVPRHDAATTPDPQDGAPDFQIDPRPHPPDGADR</sequence>
<proteinExistence type="predicted"/>
<comment type="caution">
    <text evidence="2">The sequence shown here is derived from an EMBL/GenBank/DDBJ whole genome shotgun (WGS) entry which is preliminary data.</text>
</comment>
<gene>
    <name evidence="2" type="ORF">JQN83_06570</name>
</gene>
<organism evidence="2 3">
    <name type="scientific">Micromonospora antibiotica</name>
    <dbReference type="NCBI Taxonomy" id="2807623"/>
    <lineage>
        <taxon>Bacteria</taxon>
        <taxon>Bacillati</taxon>
        <taxon>Actinomycetota</taxon>
        <taxon>Actinomycetes</taxon>
        <taxon>Micromonosporales</taxon>
        <taxon>Micromonosporaceae</taxon>
        <taxon>Micromonospora</taxon>
    </lineage>
</organism>
<evidence type="ECO:0000256" key="1">
    <source>
        <dbReference type="SAM" id="MobiDB-lite"/>
    </source>
</evidence>
<dbReference type="RefSeq" id="WP_208566136.1">
    <property type="nucleotide sequence ID" value="NZ_JAGFWR010000002.1"/>
</dbReference>
<protein>
    <submittedName>
        <fullName evidence="2">Uncharacterized protein</fullName>
    </submittedName>
</protein>
<dbReference type="Proteomes" id="UP000671399">
    <property type="component" value="Unassembled WGS sequence"/>
</dbReference>
<evidence type="ECO:0000313" key="3">
    <source>
        <dbReference type="Proteomes" id="UP000671399"/>
    </source>
</evidence>
<feature type="region of interest" description="Disordered" evidence="1">
    <location>
        <begin position="559"/>
        <end position="597"/>
    </location>
</feature>
<feature type="compositionally biased region" description="Basic and acidic residues" evidence="1">
    <location>
        <begin position="585"/>
        <end position="597"/>
    </location>
</feature>
<name>A0ABS3V4D1_9ACTN</name>
<dbReference type="EMBL" id="JAGFWR010000002">
    <property type="protein sequence ID" value="MBO4160478.1"/>
    <property type="molecule type" value="Genomic_DNA"/>
</dbReference>
<reference evidence="2 3" key="1">
    <citation type="submission" date="2021-03" db="EMBL/GenBank/DDBJ databases">
        <authorList>
            <person name="Lee D.-H."/>
        </authorList>
    </citation>
    <scope>NUCLEOTIDE SEQUENCE [LARGE SCALE GENOMIC DNA]</scope>
    <source>
        <strain evidence="2 3">MMS20-R2-23</strain>
    </source>
</reference>